<keyword evidence="4 6" id="KW-0808">Transferase</keyword>
<evidence type="ECO:0000256" key="6">
    <source>
        <dbReference type="RuleBase" id="RU000481"/>
    </source>
</evidence>
<dbReference type="CDD" id="cd00609">
    <property type="entry name" value="AAT_like"/>
    <property type="match status" value="1"/>
</dbReference>
<dbReference type="OrthoDB" id="9813612at2"/>
<feature type="domain" description="Aminotransferase class I/classII large" evidence="7">
    <location>
        <begin position="39"/>
        <end position="413"/>
    </location>
</feature>
<evidence type="ECO:0000259" key="7">
    <source>
        <dbReference type="Pfam" id="PF00155"/>
    </source>
</evidence>
<proteinExistence type="inferred from homology"/>
<evidence type="ECO:0000256" key="5">
    <source>
        <dbReference type="ARBA" id="ARBA00022898"/>
    </source>
</evidence>
<gene>
    <name evidence="8" type="ORF">CYR55_05050</name>
</gene>
<accession>A0A2N5EDP0</accession>
<keyword evidence="5" id="KW-0663">Pyridoxal phosphate</keyword>
<dbReference type="InterPro" id="IPR050596">
    <property type="entry name" value="AspAT/PAT-like"/>
</dbReference>
<dbReference type="PANTHER" id="PTHR46383:SF1">
    <property type="entry name" value="ASPARTATE AMINOTRANSFERASE"/>
    <property type="match status" value="1"/>
</dbReference>
<evidence type="ECO:0000313" key="9">
    <source>
        <dbReference type="Proteomes" id="UP000234240"/>
    </source>
</evidence>
<evidence type="ECO:0000313" key="8">
    <source>
        <dbReference type="EMBL" id="PLR40653.1"/>
    </source>
</evidence>
<dbReference type="RefSeq" id="WP_101815066.1">
    <property type="nucleotide sequence ID" value="NZ_PJZF01000003.1"/>
</dbReference>
<dbReference type="PROSITE" id="PS00105">
    <property type="entry name" value="AA_TRANSFER_CLASS_1"/>
    <property type="match status" value="1"/>
</dbReference>
<comment type="similarity">
    <text evidence="2 6">Belongs to the class-I pyridoxal-phosphate-dependent aminotransferase family.</text>
</comment>
<dbReference type="Gene3D" id="3.40.640.10">
    <property type="entry name" value="Type I PLP-dependent aspartate aminotransferase-like (Major domain)"/>
    <property type="match status" value="1"/>
</dbReference>
<dbReference type="GO" id="GO:0030170">
    <property type="term" value="F:pyridoxal phosphate binding"/>
    <property type="evidence" value="ECO:0007669"/>
    <property type="project" value="InterPro"/>
</dbReference>
<evidence type="ECO:0000256" key="1">
    <source>
        <dbReference type="ARBA" id="ARBA00001933"/>
    </source>
</evidence>
<dbReference type="EC" id="2.6.1.-" evidence="6"/>
<dbReference type="GO" id="GO:0008483">
    <property type="term" value="F:transaminase activity"/>
    <property type="evidence" value="ECO:0007669"/>
    <property type="project" value="UniProtKB-KW"/>
</dbReference>
<sequence>MSDPNAVDQVKPALLNSTLSGIGVYGSKAISQAARDNPDIMNMSIGEPAFGPPAHLLAEIARTDLSREAFLSSAKRYGHSLGSLALRQAIADWYLRRYNLRVNPDTEVLITHGGVEAVALAILCCSEPGDTLAITDPSYMLYERALLALGRRPRRFSRPVGDAEFTGLIDNDPSFRRQLGGAKAVIVNSPENPSGYVLSADEWQQLMRCAERSGAWVIHDEVYDSMAFGRPHYPARCFDPLAGRTVLANSFSKKFGIPGLRIGWLVGSAGFIATAGKTHDYLVLGVNRQYEQIALRILQDAHTDEWLADQQTLLLSRIRLAKQRLTPALGFSWPRAPMGGMFLFPCVRGLYQRLPPAQQQRFATAGESVADYLLQVARVATVPGIIYGQSCADHIRIVLCCDEPTFHTALERLAACRPAGFTQKQERS</sequence>
<dbReference type="Pfam" id="PF00155">
    <property type="entry name" value="Aminotran_1_2"/>
    <property type="match status" value="1"/>
</dbReference>
<dbReference type="EMBL" id="PJZF01000003">
    <property type="protein sequence ID" value="PLR40653.1"/>
    <property type="molecule type" value="Genomic_DNA"/>
</dbReference>
<evidence type="ECO:0000256" key="2">
    <source>
        <dbReference type="ARBA" id="ARBA00007441"/>
    </source>
</evidence>
<comment type="caution">
    <text evidence="8">The sequence shown here is derived from an EMBL/GenBank/DDBJ whole genome shotgun (WGS) entry which is preliminary data.</text>
</comment>
<dbReference type="SUPFAM" id="SSF53383">
    <property type="entry name" value="PLP-dependent transferases"/>
    <property type="match status" value="1"/>
</dbReference>
<evidence type="ECO:0000256" key="4">
    <source>
        <dbReference type="ARBA" id="ARBA00022679"/>
    </source>
</evidence>
<dbReference type="InterPro" id="IPR015421">
    <property type="entry name" value="PyrdxlP-dep_Trfase_major"/>
</dbReference>
<dbReference type="InterPro" id="IPR015424">
    <property type="entry name" value="PyrdxlP-dep_Trfase"/>
</dbReference>
<name>A0A2N5EDP0_9GAMM</name>
<organism evidence="8 9">
    <name type="scientific">Chimaeribacter californicus</name>
    <dbReference type="NCBI Taxonomy" id="2060067"/>
    <lineage>
        <taxon>Bacteria</taxon>
        <taxon>Pseudomonadati</taxon>
        <taxon>Pseudomonadota</taxon>
        <taxon>Gammaproteobacteria</taxon>
        <taxon>Enterobacterales</taxon>
        <taxon>Yersiniaceae</taxon>
        <taxon>Chimaeribacter</taxon>
    </lineage>
</organism>
<dbReference type="Proteomes" id="UP000234240">
    <property type="component" value="Unassembled WGS sequence"/>
</dbReference>
<protein>
    <recommendedName>
        <fullName evidence="6">Aminotransferase</fullName>
        <ecNumber evidence="6">2.6.1.-</ecNumber>
    </recommendedName>
</protein>
<dbReference type="InterPro" id="IPR004838">
    <property type="entry name" value="NHTrfase_class1_PyrdxlP-BS"/>
</dbReference>
<comment type="cofactor">
    <cofactor evidence="1 6">
        <name>pyridoxal 5'-phosphate</name>
        <dbReference type="ChEBI" id="CHEBI:597326"/>
    </cofactor>
</comment>
<dbReference type="PANTHER" id="PTHR46383">
    <property type="entry name" value="ASPARTATE AMINOTRANSFERASE"/>
    <property type="match status" value="1"/>
</dbReference>
<dbReference type="AlphaFoldDB" id="A0A2N5EDP0"/>
<keyword evidence="3 6" id="KW-0032">Aminotransferase</keyword>
<dbReference type="InterPro" id="IPR004839">
    <property type="entry name" value="Aminotransferase_I/II_large"/>
</dbReference>
<keyword evidence="9" id="KW-1185">Reference proteome</keyword>
<dbReference type="GO" id="GO:0006520">
    <property type="term" value="P:amino acid metabolic process"/>
    <property type="evidence" value="ECO:0007669"/>
    <property type="project" value="InterPro"/>
</dbReference>
<reference evidence="8 9" key="1">
    <citation type="submission" date="2017-12" db="EMBL/GenBank/DDBJ databases">
        <title>Characterization of six clinical isolates of Enterochimera gen. nov., a novel genus of the Yersiniaciae family and the three species Enterochimera arupensis sp. nov., Enterochimera coloradensis sp. nov, and Enterochimera californica sp. nov.</title>
        <authorList>
            <person name="Rossi A."/>
            <person name="Fisher M."/>
        </authorList>
    </citation>
    <scope>NUCLEOTIDE SEQUENCE [LARGE SCALE GENOMIC DNA]</scope>
    <source>
        <strain evidence="9">2015-Iso6</strain>
    </source>
</reference>
<evidence type="ECO:0000256" key="3">
    <source>
        <dbReference type="ARBA" id="ARBA00022576"/>
    </source>
</evidence>